<evidence type="ECO:0000313" key="2">
    <source>
        <dbReference type="EMBL" id="AKF05467.1"/>
    </source>
</evidence>
<protein>
    <submittedName>
        <fullName evidence="2">Uncharacterized protein</fullName>
    </submittedName>
</protein>
<gene>
    <name evidence="2" type="ORF">DB32_002616</name>
</gene>
<organism evidence="2 3">
    <name type="scientific">Sandaracinus amylolyticus</name>
    <dbReference type="NCBI Taxonomy" id="927083"/>
    <lineage>
        <taxon>Bacteria</taxon>
        <taxon>Pseudomonadati</taxon>
        <taxon>Myxococcota</taxon>
        <taxon>Polyangia</taxon>
        <taxon>Polyangiales</taxon>
        <taxon>Sandaracinaceae</taxon>
        <taxon>Sandaracinus</taxon>
    </lineage>
</organism>
<feature type="compositionally biased region" description="Pro residues" evidence="1">
    <location>
        <begin position="429"/>
        <end position="447"/>
    </location>
</feature>
<sequence length="447" mass="48974">MGARFLYGDSEPFPDGFDFLSALRSFVRASSRVLALAYEADELERSLGERAQEHLHALEALQAFFNGLGDVIAERAARSGAPQVVGPYASQLLDQIDALSAKARAARAKDLDADQVEVAARIRARRSELRAALAEYLVSEPLPVDSWALSLGLGGTAPQGQVVRSHPGDLTTSFSLDVSRDASWGRPRKIGDFAPGLALQVGFKKAFLRSSLHPDVVVLDEMMIAALELGPDSMEIHLRRKLDAPRDSFVITLDPEGDELVAKITRFDERSGGGSDAPYASQGDEIARIAELAEALRAECAPLVARKQRLLSAQLDGHDVFERNLVHVLLLRVSERLASVATEVARHSPNPHELSLKLEREDGRREELYLRKSDLVQMVADLPPEAIQLYQRLSFLPLPQTRAHPQSVAPPMSHVDIEVMVEPPRSSSAPPPIPKPSSPPPPPKRKW</sequence>
<dbReference type="STRING" id="927083.DB32_002616"/>
<dbReference type="KEGG" id="samy:DB32_002616"/>
<name>A0A0F6W246_9BACT</name>
<dbReference type="RefSeq" id="WP_053232703.1">
    <property type="nucleotide sequence ID" value="NZ_CP011125.1"/>
</dbReference>
<evidence type="ECO:0000313" key="3">
    <source>
        <dbReference type="Proteomes" id="UP000034883"/>
    </source>
</evidence>
<keyword evidence="3" id="KW-1185">Reference proteome</keyword>
<accession>A0A0F6W246</accession>
<dbReference type="AlphaFoldDB" id="A0A0F6W246"/>
<evidence type="ECO:0000256" key="1">
    <source>
        <dbReference type="SAM" id="MobiDB-lite"/>
    </source>
</evidence>
<dbReference type="EMBL" id="CP011125">
    <property type="protein sequence ID" value="AKF05467.1"/>
    <property type="molecule type" value="Genomic_DNA"/>
</dbReference>
<feature type="region of interest" description="Disordered" evidence="1">
    <location>
        <begin position="403"/>
        <end position="447"/>
    </location>
</feature>
<dbReference type="Proteomes" id="UP000034883">
    <property type="component" value="Chromosome"/>
</dbReference>
<proteinExistence type="predicted"/>
<reference evidence="2 3" key="1">
    <citation type="submission" date="2015-03" db="EMBL/GenBank/DDBJ databases">
        <title>Genome assembly of Sandaracinus amylolyticus DSM 53668.</title>
        <authorList>
            <person name="Sharma G."/>
            <person name="Subramanian S."/>
        </authorList>
    </citation>
    <scope>NUCLEOTIDE SEQUENCE [LARGE SCALE GENOMIC DNA]</scope>
    <source>
        <strain evidence="2 3">DSM 53668</strain>
    </source>
</reference>
<dbReference type="OrthoDB" id="9937519at2"/>